<reference evidence="1 2" key="1">
    <citation type="submission" date="2024-04" db="EMBL/GenBank/DDBJ databases">
        <title>Flavobacterium sp. DGU41 16S ribosomal RNA gene Genome sequencing and assembly.</title>
        <authorList>
            <person name="Park S."/>
        </authorList>
    </citation>
    <scope>NUCLEOTIDE SEQUENCE [LARGE SCALE GENOMIC DNA]</scope>
    <source>
        <strain evidence="1 2">DGU41</strain>
    </source>
</reference>
<gene>
    <name evidence="1" type="ORF">AAEO58_10560</name>
</gene>
<dbReference type="Proteomes" id="UP001393056">
    <property type="component" value="Unassembled WGS sequence"/>
</dbReference>
<accession>A0ABU9I8F0</accession>
<organism evidence="1 2">
    <name type="scientific">Flavobacterium helocola</name>
    <dbReference type="NCBI Taxonomy" id="3139139"/>
    <lineage>
        <taxon>Bacteria</taxon>
        <taxon>Pseudomonadati</taxon>
        <taxon>Bacteroidota</taxon>
        <taxon>Flavobacteriia</taxon>
        <taxon>Flavobacteriales</taxon>
        <taxon>Flavobacteriaceae</taxon>
        <taxon>Flavobacterium</taxon>
    </lineage>
</organism>
<protein>
    <recommendedName>
        <fullName evidence="3">DUF1795 domain-containing protein</fullName>
    </recommendedName>
</protein>
<dbReference type="EMBL" id="JBBYHT010000005">
    <property type="protein sequence ID" value="MEL1248486.1"/>
    <property type="molecule type" value="Genomic_DNA"/>
</dbReference>
<sequence length="306" mass="34741">MKAKIILIILISTFFSNCIGQTNGKYLNIKSTRLSIIPPNGFYESKSIIGLEKNEKTAIQVMDLVGGNFESNTATFTIAEFKKKGISVLEFKDLKINGFDAKYANIKGADENERALLVFGDSTFSAMVIAFFPSSSRNELLPEIENSFLKIKYDKSLIIDPFANSNFKVEENDSKFKFAKVSANMFIFSENGIVKKSYNNEPMVMISTYPFDKTMSKEKLIDQMQDGLIQQGFIKKEIKNISKKSINGYDTMEVEFYSEHKSKYKLTFMTVLIKEDIALVFYGGAESDYSENIIEFKKLSSKLKIK</sequence>
<name>A0ABU9I8F0_9FLAO</name>
<evidence type="ECO:0000313" key="2">
    <source>
        <dbReference type="Proteomes" id="UP001393056"/>
    </source>
</evidence>
<proteinExistence type="predicted"/>
<keyword evidence="2" id="KW-1185">Reference proteome</keyword>
<evidence type="ECO:0008006" key="3">
    <source>
        <dbReference type="Google" id="ProtNLM"/>
    </source>
</evidence>
<dbReference type="RefSeq" id="WP_341683359.1">
    <property type="nucleotide sequence ID" value="NZ_JBBYHT010000005.1"/>
</dbReference>
<evidence type="ECO:0000313" key="1">
    <source>
        <dbReference type="EMBL" id="MEL1248486.1"/>
    </source>
</evidence>
<comment type="caution">
    <text evidence="1">The sequence shown here is derived from an EMBL/GenBank/DDBJ whole genome shotgun (WGS) entry which is preliminary data.</text>
</comment>